<dbReference type="SUPFAM" id="SSF49503">
    <property type="entry name" value="Cupredoxins"/>
    <property type="match status" value="1"/>
</dbReference>
<dbReference type="InterPro" id="IPR034242">
    <property type="entry name" value="MauL"/>
</dbReference>
<dbReference type="RefSeq" id="WP_133593483.1">
    <property type="nucleotide sequence ID" value="NZ_CP037953.1"/>
</dbReference>
<sequence length="194" mass="21556">MNIRWLMWLLLWLPMSSLLAAELRLQLTDTNGAPIPEVAVALVPASGVERPPAQTAIIDQVNKEFVPYLSVVQAGALVRFPNSDNIRHHVYSFSETNKFELKLYSGEPSHPVPFAREGIVVLGCNIHDRMIAYVLVVDSPYFTVLQNQTEARLQAPAGAYQLLIWHPGMNAPMQESVQLSDTPKVLSRQISGTP</sequence>
<evidence type="ECO:0000313" key="2">
    <source>
        <dbReference type="EMBL" id="TDQ43865.1"/>
    </source>
</evidence>
<comment type="caution">
    <text evidence="2">The sequence shown here is derived from an EMBL/GenBank/DDBJ whole genome shotgun (WGS) entry which is preliminary data.</text>
</comment>
<organism evidence="2 3">
    <name type="scientific">Permianibacter aggregans</name>
    <dbReference type="NCBI Taxonomy" id="1510150"/>
    <lineage>
        <taxon>Bacteria</taxon>
        <taxon>Pseudomonadati</taxon>
        <taxon>Pseudomonadota</taxon>
        <taxon>Gammaproteobacteria</taxon>
        <taxon>Pseudomonadales</taxon>
        <taxon>Pseudomonadaceae</taxon>
        <taxon>Permianibacter</taxon>
    </lineage>
</organism>
<proteinExistence type="predicted"/>
<keyword evidence="3" id="KW-1185">Reference proteome</keyword>
<protein>
    <recommendedName>
        <fullName evidence="4">Plastocyanin</fullName>
    </recommendedName>
</protein>
<dbReference type="Gene3D" id="2.60.40.420">
    <property type="entry name" value="Cupredoxins - blue copper proteins"/>
    <property type="match status" value="1"/>
</dbReference>
<name>A0A4R6UG33_9GAMM</name>
<dbReference type="OrthoDB" id="9772097at2"/>
<dbReference type="Proteomes" id="UP000295375">
    <property type="component" value="Unassembled WGS sequence"/>
</dbReference>
<dbReference type="AlphaFoldDB" id="A0A4R6UG33"/>
<dbReference type="EMBL" id="SNYM01000027">
    <property type="protein sequence ID" value="TDQ43865.1"/>
    <property type="molecule type" value="Genomic_DNA"/>
</dbReference>
<evidence type="ECO:0000256" key="1">
    <source>
        <dbReference type="SAM" id="SignalP"/>
    </source>
</evidence>
<feature type="chain" id="PRO_5020470509" description="Plastocyanin" evidence="1">
    <location>
        <begin position="21"/>
        <end position="194"/>
    </location>
</feature>
<evidence type="ECO:0008006" key="4">
    <source>
        <dbReference type="Google" id="ProtNLM"/>
    </source>
</evidence>
<reference evidence="2 3" key="1">
    <citation type="submission" date="2019-03" db="EMBL/GenBank/DDBJ databases">
        <title>Genomic Encyclopedia of Type Strains, Phase IV (KMG-IV): sequencing the most valuable type-strain genomes for metagenomic binning, comparative biology and taxonomic classification.</title>
        <authorList>
            <person name="Goeker M."/>
        </authorList>
    </citation>
    <scope>NUCLEOTIDE SEQUENCE [LARGE SCALE GENOMIC DNA]</scope>
    <source>
        <strain evidence="2 3">DSM 103792</strain>
    </source>
</reference>
<dbReference type="InterPro" id="IPR008972">
    <property type="entry name" value="Cupredoxin"/>
</dbReference>
<evidence type="ECO:0000313" key="3">
    <source>
        <dbReference type="Proteomes" id="UP000295375"/>
    </source>
</evidence>
<keyword evidence="1" id="KW-0732">Signal</keyword>
<feature type="signal peptide" evidence="1">
    <location>
        <begin position="1"/>
        <end position="20"/>
    </location>
</feature>
<gene>
    <name evidence="2" type="ORF">EV696_12724</name>
</gene>
<accession>A0A4R6UG33</accession>
<dbReference type="CDD" id="cd04221">
    <property type="entry name" value="MauL"/>
    <property type="match status" value="1"/>
</dbReference>